<dbReference type="OrthoDB" id="3164835at2759"/>
<sequence length="294" mass="33163">MAPRQPASPTFLKNPRADIILRSADDVDFYTCRSLLSYASPVFESMFGLPPPVNAEDGDEIKGGRRVIKLAEDSIILERVLLFCYPRNVSVEPVGLQDVATAVMLLSTLDKYDMADSYNCVLGILRTSPLVKDDPLRAFAVACRVKDLHMAKFAARFLTRSKAHQTVDNWNPDYKCFTFFDLLRAEEYRDKCIRALELKDWKKMFPFTAFHKVGPDGEWPYGECDVFWKEAYLNNVADALRVNPCGAVADETELQNPLMGVQCKQCSNIANSLPTLVSAYIERSIAKVELNLGW</sequence>
<accession>A0A166EGP6</accession>
<proteinExistence type="predicted"/>
<dbReference type="EMBL" id="KV417601">
    <property type="protein sequence ID" value="KZP15748.1"/>
    <property type="molecule type" value="Genomic_DNA"/>
</dbReference>
<evidence type="ECO:0000313" key="2">
    <source>
        <dbReference type="EMBL" id="KZP15748.1"/>
    </source>
</evidence>
<dbReference type="Gene3D" id="3.30.710.10">
    <property type="entry name" value="Potassium Channel Kv1.1, Chain A"/>
    <property type="match status" value="1"/>
</dbReference>
<feature type="domain" description="BTB" evidence="1">
    <location>
        <begin position="17"/>
        <end position="93"/>
    </location>
</feature>
<dbReference type="AlphaFoldDB" id="A0A166EGP6"/>
<organism evidence="2 3">
    <name type="scientific">Athelia psychrophila</name>
    <dbReference type="NCBI Taxonomy" id="1759441"/>
    <lineage>
        <taxon>Eukaryota</taxon>
        <taxon>Fungi</taxon>
        <taxon>Dikarya</taxon>
        <taxon>Basidiomycota</taxon>
        <taxon>Agaricomycotina</taxon>
        <taxon>Agaricomycetes</taxon>
        <taxon>Agaricomycetidae</taxon>
        <taxon>Atheliales</taxon>
        <taxon>Atheliaceae</taxon>
        <taxon>Athelia</taxon>
    </lineage>
</organism>
<dbReference type="InterPro" id="IPR000210">
    <property type="entry name" value="BTB/POZ_dom"/>
</dbReference>
<protein>
    <recommendedName>
        <fullName evidence="1">BTB domain-containing protein</fullName>
    </recommendedName>
</protein>
<name>A0A166EGP6_9AGAM</name>
<keyword evidence="3" id="KW-1185">Reference proteome</keyword>
<gene>
    <name evidence="2" type="ORF">FIBSPDRAFT_866963</name>
</gene>
<dbReference type="Pfam" id="PF00651">
    <property type="entry name" value="BTB"/>
    <property type="match status" value="1"/>
</dbReference>
<dbReference type="InterPro" id="IPR011333">
    <property type="entry name" value="SKP1/BTB/POZ_sf"/>
</dbReference>
<evidence type="ECO:0000313" key="3">
    <source>
        <dbReference type="Proteomes" id="UP000076532"/>
    </source>
</evidence>
<dbReference type="Proteomes" id="UP000076532">
    <property type="component" value="Unassembled WGS sequence"/>
</dbReference>
<evidence type="ECO:0000259" key="1">
    <source>
        <dbReference type="PROSITE" id="PS50097"/>
    </source>
</evidence>
<reference evidence="2 3" key="1">
    <citation type="journal article" date="2016" name="Mol. Biol. Evol.">
        <title>Comparative Genomics of Early-Diverging Mushroom-Forming Fungi Provides Insights into the Origins of Lignocellulose Decay Capabilities.</title>
        <authorList>
            <person name="Nagy L.G."/>
            <person name="Riley R."/>
            <person name="Tritt A."/>
            <person name="Adam C."/>
            <person name="Daum C."/>
            <person name="Floudas D."/>
            <person name="Sun H."/>
            <person name="Yadav J.S."/>
            <person name="Pangilinan J."/>
            <person name="Larsson K.H."/>
            <person name="Matsuura K."/>
            <person name="Barry K."/>
            <person name="Labutti K."/>
            <person name="Kuo R."/>
            <person name="Ohm R.A."/>
            <person name="Bhattacharya S.S."/>
            <person name="Shirouzu T."/>
            <person name="Yoshinaga Y."/>
            <person name="Martin F.M."/>
            <person name="Grigoriev I.V."/>
            <person name="Hibbett D.S."/>
        </authorList>
    </citation>
    <scope>NUCLEOTIDE SEQUENCE [LARGE SCALE GENOMIC DNA]</scope>
    <source>
        <strain evidence="2 3">CBS 109695</strain>
    </source>
</reference>
<dbReference type="PROSITE" id="PS50097">
    <property type="entry name" value="BTB"/>
    <property type="match status" value="1"/>
</dbReference>
<dbReference type="CDD" id="cd18186">
    <property type="entry name" value="BTB_POZ_ZBTB_KLHL-like"/>
    <property type="match status" value="1"/>
</dbReference>